<protein>
    <submittedName>
        <fullName evidence="1">Uncharacterized protein</fullName>
    </submittedName>
</protein>
<organism evidence="1 2">
    <name type="scientific">Podospora fimiseda</name>
    <dbReference type="NCBI Taxonomy" id="252190"/>
    <lineage>
        <taxon>Eukaryota</taxon>
        <taxon>Fungi</taxon>
        <taxon>Dikarya</taxon>
        <taxon>Ascomycota</taxon>
        <taxon>Pezizomycotina</taxon>
        <taxon>Sordariomycetes</taxon>
        <taxon>Sordariomycetidae</taxon>
        <taxon>Sordariales</taxon>
        <taxon>Podosporaceae</taxon>
        <taxon>Podospora</taxon>
    </lineage>
</organism>
<accession>A0AAN7GXA0</accession>
<comment type="caution">
    <text evidence="1">The sequence shown here is derived from an EMBL/GenBank/DDBJ whole genome shotgun (WGS) entry which is preliminary data.</text>
</comment>
<name>A0AAN7GXA0_9PEZI</name>
<proteinExistence type="predicted"/>
<reference evidence="1" key="2">
    <citation type="submission" date="2023-05" db="EMBL/GenBank/DDBJ databases">
        <authorList>
            <consortium name="Lawrence Berkeley National Laboratory"/>
            <person name="Steindorff A."/>
            <person name="Hensen N."/>
            <person name="Bonometti L."/>
            <person name="Westerberg I."/>
            <person name="Brannstrom I.O."/>
            <person name="Guillou S."/>
            <person name="Cros-Aarteil S."/>
            <person name="Calhoun S."/>
            <person name="Haridas S."/>
            <person name="Kuo A."/>
            <person name="Mondo S."/>
            <person name="Pangilinan J."/>
            <person name="Riley R."/>
            <person name="Labutti K."/>
            <person name="Andreopoulos B."/>
            <person name="Lipzen A."/>
            <person name="Chen C."/>
            <person name="Yanf M."/>
            <person name="Daum C."/>
            <person name="Ng V."/>
            <person name="Clum A."/>
            <person name="Ohm R."/>
            <person name="Martin F."/>
            <person name="Silar P."/>
            <person name="Natvig D."/>
            <person name="Lalanne C."/>
            <person name="Gautier V."/>
            <person name="Ament-Velasquez S.L."/>
            <person name="Kruys A."/>
            <person name="Hutchinson M.I."/>
            <person name="Powell A.J."/>
            <person name="Barry K."/>
            <person name="Miller A.N."/>
            <person name="Grigoriev I.V."/>
            <person name="Debuchy R."/>
            <person name="Gladieux P."/>
            <person name="Thoren M.H."/>
            <person name="Johannesson H."/>
        </authorList>
    </citation>
    <scope>NUCLEOTIDE SEQUENCE</scope>
    <source>
        <strain evidence="1">CBS 990.96</strain>
    </source>
</reference>
<sequence>MTISVQLESTKALSRLCLMSKRLWIISRELLYQTVLIHDAERLLLFWRSIKVNPHLGRFIRELGVWVALSHLGFVERMARISEEISKPTEHQEDLVLYKRLKDCVWCELPFDMVADILYRAPGLANLSLEVPAASDNKTSYSVIARCWDTKDENGQWEPMRALRTLELCHPPSPMRPFERRLWTTFDPLD</sequence>
<keyword evidence="2" id="KW-1185">Reference proteome</keyword>
<gene>
    <name evidence="1" type="ORF">QBC38DRAFT_234325</name>
</gene>
<dbReference type="AlphaFoldDB" id="A0AAN7GXA0"/>
<dbReference type="Proteomes" id="UP001301958">
    <property type="component" value="Unassembled WGS sequence"/>
</dbReference>
<evidence type="ECO:0000313" key="1">
    <source>
        <dbReference type="EMBL" id="KAK4226218.1"/>
    </source>
</evidence>
<dbReference type="EMBL" id="MU865351">
    <property type="protein sequence ID" value="KAK4226218.1"/>
    <property type="molecule type" value="Genomic_DNA"/>
</dbReference>
<reference evidence="1" key="1">
    <citation type="journal article" date="2023" name="Mol. Phylogenet. Evol.">
        <title>Genome-scale phylogeny and comparative genomics of the fungal order Sordariales.</title>
        <authorList>
            <person name="Hensen N."/>
            <person name="Bonometti L."/>
            <person name="Westerberg I."/>
            <person name="Brannstrom I.O."/>
            <person name="Guillou S."/>
            <person name="Cros-Aarteil S."/>
            <person name="Calhoun S."/>
            <person name="Haridas S."/>
            <person name="Kuo A."/>
            <person name="Mondo S."/>
            <person name="Pangilinan J."/>
            <person name="Riley R."/>
            <person name="LaButti K."/>
            <person name="Andreopoulos B."/>
            <person name="Lipzen A."/>
            <person name="Chen C."/>
            <person name="Yan M."/>
            <person name="Daum C."/>
            <person name="Ng V."/>
            <person name="Clum A."/>
            <person name="Steindorff A."/>
            <person name="Ohm R.A."/>
            <person name="Martin F."/>
            <person name="Silar P."/>
            <person name="Natvig D.O."/>
            <person name="Lalanne C."/>
            <person name="Gautier V."/>
            <person name="Ament-Velasquez S.L."/>
            <person name="Kruys A."/>
            <person name="Hutchinson M.I."/>
            <person name="Powell A.J."/>
            <person name="Barry K."/>
            <person name="Miller A.N."/>
            <person name="Grigoriev I.V."/>
            <person name="Debuchy R."/>
            <person name="Gladieux P."/>
            <person name="Hiltunen Thoren M."/>
            <person name="Johannesson H."/>
        </authorList>
    </citation>
    <scope>NUCLEOTIDE SEQUENCE</scope>
    <source>
        <strain evidence="1">CBS 990.96</strain>
    </source>
</reference>
<evidence type="ECO:0000313" key="2">
    <source>
        <dbReference type="Proteomes" id="UP001301958"/>
    </source>
</evidence>